<dbReference type="GO" id="GO:0015846">
    <property type="term" value="P:polyamine transport"/>
    <property type="evidence" value="ECO:0007669"/>
    <property type="project" value="InterPro"/>
</dbReference>
<dbReference type="Pfam" id="PF13416">
    <property type="entry name" value="SBP_bac_8"/>
    <property type="match status" value="1"/>
</dbReference>
<dbReference type="Gene3D" id="3.40.190.10">
    <property type="entry name" value="Periplasmic binding protein-like II"/>
    <property type="match status" value="2"/>
</dbReference>
<dbReference type="InterPro" id="IPR001188">
    <property type="entry name" value="Sperm_putr-bd"/>
</dbReference>
<dbReference type="GO" id="GO:0019808">
    <property type="term" value="F:polyamine binding"/>
    <property type="evidence" value="ECO:0007669"/>
    <property type="project" value="InterPro"/>
</dbReference>
<dbReference type="InterPro" id="IPR006311">
    <property type="entry name" value="TAT_signal"/>
</dbReference>
<dbReference type="PANTHER" id="PTHR30222:SF17">
    <property type="entry name" value="SPERMIDINE_PUTRESCINE-BINDING PERIPLASMIC PROTEIN"/>
    <property type="match status" value="1"/>
</dbReference>
<dbReference type="SUPFAM" id="SSF53850">
    <property type="entry name" value="Periplasmic binding protein-like II"/>
    <property type="match status" value="1"/>
</dbReference>
<dbReference type="PANTHER" id="PTHR30222">
    <property type="entry name" value="SPERMIDINE/PUTRESCINE-BINDING PERIPLASMIC PROTEIN"/>
    <property type="match status" value="1"/>
</dbReference>
<evidence type="ECO:0000313" key="5">
    <source>
        <dbReference type="EMBL" id="MTH68770.1"/>
    </source>
</evidence>
<comment type="caution">
    <text evidence="5">The sequence shown here is derived from an EMBL/GenBank/DDBJ whole genome shotgun (WGS) entry which is preliminary data.</text>
</comment>
<keyword evidence="4" id="KW-0574">Periplasm</keyword>
<keyword evidence="2" id="KW-0813">Transport</keyword>
<dbReference type="PROSITE" id="PS51318">
    <property type="entry name" value="TAT"/>
    <property type="match status" value="1"/>
</dbReference>
<gene>
    <name evidence="5" type="ORF">GJ743_10350</name>
</gene>
<dbReference type="EMBL" id="WMLB01000023">
    <property type="protein sequence ID" value="MTH68770.1"/>
    <property type="molecule type" value="Genomic_DNA"/>
</dbReference>
<proteinExistence type="predicted"/>
<name>A0A6I3M2F3_9MICO</name>
<dbReference type="PRINTS" id="PR00909">
    <property type="entry name" value="SPERMDNBNDNG"/>
</dbReference>
<keyword evidence="3" id="KW-0732">Signal</keyword>
<dbReference type="InterPro" id="IPR006059">
    <property type="entry name" value="SBP"/>
</dbReference>
<protein>
    <submittedName>
        <fullName evidence="5">Extracellular solute-binding protein</fullName>
    </submittedName>
</protein>
<evidence type="ECO:0000256" key="1">
    <source>
        <dbReference type="ARBA" id="ARBA00004418"/>
    </source>
</evidence>
<evidence type="ECO:0000313" key="6">
    <source>
        <dbReference type="Proteomes" id="UP000433071"/>
    </source>
</evidence>
<sequence length="411" mass="44420">MSIGDLVSSRPLPQDPIIRALVAQARQAQVTRRGLLAGAGAGASALALAACSTGGGQARPTAAADVSDTDKTLNWANWAAYIDEDDDGNYPTLVAFEEETGISVNYEVAVDDNNTYYGKVKDQLALGQDIGADTVCLTDWMVSRWIRLGYTQELDHGNIPNIANLAPALANPSFDEGRKHSLPWQGGFAGICWNTEKVPGGLETVEDLWNAELKGRVGVLSEMRDTMGLIMLQNGVDISSPDWGDAEFDAAIEILDEQVANGQIRNIKGNSYLEDLKSEDTLAAICWSGDITVLNAEAGDKWQFAIPTAGGTLWNDNFLIPIGSPRKTNAETLINYYYEPEVAAEVAAWVNYITPVVGAQEAAVAIDPELAENQLIFPNEETLSNAFIFRALSGAEEQKYQTQFQQILLGS</sequence>
<dbReference type="GO" id="GO:0042597">
    <property type="term" value="C:periplasmic space"/>
    <property type="evidence" value="ECO:0007669"/>
    <property type="project" value="UniProtKB-SubCell"/>
</dbReference>
<dbReference type="Proteomes" id="UP000433071">
    <property type="component" value="Unassembled WGS sequence"/>
</dbReference>
<reference evidence="5 6" key="1">
    <citation type="submission" date="2019-11" db="EMBL/GenBank/DDBJ databases">
        <title>Agromyces kandeliae sp. nov., isolated from mangrove soil.</title>
        <authorList>
            <person name="Wang R."/>
        </authorList>
    </citation>
    <scope>NUCLEOTIDE SEQUENCE [LARGE SCALE GENOMIC DNA]</scope>
    <source>
        <strain evidence="5 6">JCM 11433</strain>
    </source>
</reference>
<keyword evidence="6" id="KW-1185">Reference proteome</keyword>
<dbReference type="AlphaFoldDB" id="A0A6I3M2F3"/>
<accession>A0A6I3M2F3</accession>
<evidence type="ECO:0000256" key="4">
    <source>
        <dbReference type="ARBA" id="ARBA00022764"/>
    </source>
</evidence>
<comment type="subcellular location">
    <subcellularLocation>
        <location evidence="1">Periplasm</location>
    </subcellularLocation>
</comment>
<evidence type="ECO:0000256" key="2">
    <source>
        <dbReference type="ARBA" id="ARBA00022448"/>
    </source>
</evidence>
<dbReference type="OrthoDB" id="9813777at2"/>
<evidence type="ECO:0000256" key="3">
    <source>
        <dbReference type="ARBA" id="ARBA00022729"/>
    </source>
</evidence>
<organism evidence="5 6">
    <name type="scientific">Agromyces bracchium</name>
    <dbReference type="NCBI Taxonomy" id="88376"/>
    <lineage>
        <taxon>Bacteria</taxon>
        <taxon>Bacillati</taxon>
        <taxon>Actinomycetota</taxon>
        <taxon>Actinomycetes</taxon>
        <taxon>Micrococcales</taxon>
        <taxon>Microbacteriaceae</taxon>
        <taxon>Agromyces</taxon>
    </lineage>
</organism>
<dbReference type="CDD" id="cd13590">
    <property type="entry name" value="PBP2_PotD_PotF_like"/>
    <property type="match status" value="1"/>
</dbReference>